<proteinExistence type="predicted"/>
<dbReference type="Pfam" id="PF10668">
    <property type="entry name" value="Phage_terminase"/>
    <property type="match status" value="1"/>
</dbReference>
<evidence type="ECO:0000313" key="4">
    <source>
        <dbReference type="Proteomes" id="UP000214880"/>
    </source>
</evidence>
<gene>
    <name evidence="3" type="ORF">SAMN04488502_11540</name>
</gene>
<feature type="compositionally biased region" description="Basic and acidic residues" evidence="1">
    <location>
        <begin position="43"/>
        <end position="60"/>
    </location>
</feature>
<organism evidence="3 4">
    <name type="scientific">Dendrosporobacter quercicolus</name>
    <dbReference type="NCBI Taxonomy" id="146817"/>
    <lineage>
        <taxon>Bacteria</taxon>
        <taxon>Bacillati</taxon>
        <taxon>Bacillota</taxon>
        <taxon>Negativicutes</taxon>
        <taxon>Selenomonadales</taxon>
        <taxon>Sporomusaceae</taxon>
        <taxon>Dendrosporobacter</taxon>
    </lineage>
</organism>
<protein>
    <submittedName>
        <fullName evidence="3">Uncharacterized protein YjcR</fullName>
    </submittedName>
</protein>
<dbReference type="EMBL" id="FNHB01000015">
    <property type="protein sequence ID" value="SDN23705.1"/>
    <property type="molecule type" value="Genomic_DNA"/>
</dbReference>
<dbReference type="AlphaFoldDB" id="A0A1G9ZRG6"/>
<keyword evidence="4" id="KW-1185">Reference proteome</keyword>
<feature type="domain" description="PBSX phage terminase small subunit-like N-terminal" evidence="2">
    <location>
        <begin position="1"/>
        <end position="56"/>
    </location>
</feature>
<dbReference type="STRING" id="146817.SAMN04488502_11540"/>
<evidence type="ECO:0000313" key="3">
    <source>
        <dbReference type="EMBL" id="SDN23705.1"/>
    </source>
</evidence>
<evidence type="ECO:0000259" key="2">
    <source>
        <dbReference type="Pfam" id="PF10668"/>
    </source>
</evidence>
<evidence type="ECO:0000256" key="1">
    <source>
        <dbReference type="SAM" id="MobiDB-lite"/>
    </source>
</evidence>
<dbReference type="RefSeq" id="WP_092074957.1">
    <property type="nucleotide sequence ID" value="NZ_FNHB01000015.1"/>
</dbReference>
<name>A0A1G9ZRG6_9FIRM</name>
<dbReference type="Proteomes" id="UP000214880">
    <property type="component" value="Unassembled WGS sequence"/>
</dbReference>
<sequence length="274" mass="30996">MARPRNPDREKAFQLWSESAGKAKLKDIAEQLGVPDSRIRKWKAEDKWDEKIKERSDTDKGALLNTKENAPKKKGPPFGSQNAKGHGAPKGNKNALGNKGGKGPPPGSKNALKTGEHETIWYDTLTDEEKALYGKINTNTLAQVEQSIIFLSFRERRMMERIKKLMDGLTEKERRILSELREEKQEVELYDEKTASTKTVLVPVPKMVVTNIAETQSRAIDDILRIEDGLTRVQQQKARYIALKHTIENDARGEGGDIANEHAQRLQEAWAKRC</sequence>
<dbReference type="OrthoDB" id="9768556at2"/>
<dbReference type="InterPro" id="IPR018925">
    <property type="entry name" value="XtmA-like_N"/>
</dbReference>
<feature type="region of interest" description="Disordered" evidence="1">
    <location>
        <begin position="43"/>
        <end position="114"/>
    </location>
</feature>
<reference evidence="3 4" key="1">
    <citation type="submission" date="2016-10" db="EMBL/GenBank/DDBJ databases">
        <authorList>
            <person name="de Groot N.N."/>
        </authorList>
    </citation>
    <scope>NUCLEOTIDE SEQUENCE [LARGE SCALE GENOMIC DNA]</scope>
    <source>
        <strain evidence="3 4">DSM 1736</strain>
    </source>
</reference>
<accession>A0A1G9ZRG6</accession>